<dbReference type="Proteomes" id="UP000000226">
    <property type="component" value="Chromosome 6"/>
</dbReference>
<sequence>MCSSIVGPIIVDNYQRHLTDIVRANGGAYGSSSCTSCSELRTTFYHHTVTHTLSHSDKWHRHFSSSPSSSDSISPNAKLPVSPNDSITAMAPSPTAIKPPAVA</sequence>
<dbReference type="AlphaFoldDB" id="V7BS66"/>
<evidence type="ECO:0000256" key="1">
    <source>
        <dbReference type="SAM" id="MobiDB-lite"/>
    </source>
</evidence>
<evidence type="ECO:0000313" key="3">
    <source>
        <dbReference type="Proteomes" id="UP000000226"/>
    </source>
</evidence>
<gene>
    <name evidence="2" type="ORF">PHAVU_006G123200g</name>
</gene>
<organism evidence="2 3">
    <name type="scientific">Phaseolus vulgaris</name>
    <name type="common">Kidney bean</name>
    <name type="synonym">French bean</name>
    <dbReference type="NCBI Taxonomy" id="3885"/>
    <lineage>
        <taxon>Eukaryota</taxon>
        <taxon>Viridiplantae</taxon>
        <taxon>Streptophyta</taxon>
        <taxon>Embryophyta</taxon>
        <taxon>Tracheophyta</taxon>
        <taxon>Spermatophyta</taxon>
        <taxon>Magnoliopsida</taxon>
        <taxon>eudicotyledons</taxon>
        <taxon>Gunneridae</taxon>
        <taxon>Pentapetalae</taxon>
        <taxon>rosids</taxon>
        <taxon>fabids</taxon>
        <taxon>Fabales</taxon>
        <taxon>Fabaceae</taxon>
        <taxon>Papilionoideae</taxon>
        <taxon>50 kb inversion clade</taxon>
        <taxon>NPAAA clade</taxon>
        <taxon>indigoferoid/millettioid clade</taxon>
        <taxon>Phaseoleae</taxon>
        <taxon>Phaseolus</taxon>
    </lineage>
</organism>
<feature type="region of interest" description="Disordered" evidence="1">
    <location>
        <begin position="55"/>
        <end position="103"/>
    </location>
</feature>
<proteinExistence type="predicted"/>
<reference evidence="3" key="1">
    <citation type="journal article" date="2014" name="Nat. Genet.">
        <title>A reference genome for common bean and genome-wide analysis of dual domestications.</title>
        <authorList>
            <person name="Schmutz J."/>
            <person name="McClean P.E."/>
            <person name="Mamidi S."/>
            <person name="Wu G.A."/>
            <person name="Cannon S.B."/>
            <person name="Grimwood J."/>
            <person name="Jenkins J."/>
            <person name="Shu S."/>
            <person name="Song Q."/>
            <person name="Chavarro C."/>
            <person name="Torres-Torres M."/>
            <person name="Geffroy V."/>
            <person name="Moghaddam S.M."/>
            <person name="Gao D."/>
            <person name="Abernathy B."/>
            <person name="Barry K."/>
            <person name="Blair M."/>
            <person name="Brick M.A."/>
            <person name="Chovatia M."/>
            <person name="Gepts P."/>
            <person name="Goodstein D.M."/>
            <person name="Gonzales M."/>
            <person name="Hellsten U."/>
            <person name="Hyten D.L."/>
            <person name="Jia G."/>
            <person name="Kelly J.D."/>
            <person name="Kudrna D."/>
            <person name="Lee R."/>
            <person name="Richard M.M."/>
            <person name="Miklas P.N."/>
            <person name="Osorno J.M."/>
            <person name="Rodrigues J."/>
            <person name="Thareau V."/>
            <person name="Urrea C.A."/>
            <person name="Wang M."/>
            <person name="Yu Y."/>
            <person name="Zhang M."/>
            <person name="Wing R.A."/>
            <person name="Cregan P.B."/>
            <person name="Rokhsar D.S."/>
            <person name="Jackson S.A."/>
        </authorList>
    </citation>
    <scope>NUCLEOTIDE SEQUENCE [LARGE SCALE GENOMIC DNA]</scope>
    <source>
        <strain evidence="3">cv. G19833</strain>
    </source>
</reference>
<evidence type="ECO:0000313" key="2">
    <source>
        <dbReference type="EMBL" id="ESW19416.1"/>
    </source>
</evidence>
<keyword evidence="3" id="KW-1185">Reference proteome</keyword>
<feature type="compositionally biased region" description="Low complexity" evidence="1">
    <location>
        <begin position="64"/>
        <end position="75"/>
    </location>
</feature>
<name>V7BS66_PHAVU</name>
<dbReference type="EMBL" id="CM002293">
    <property type="protein sequence ID" value="ESW19416.1"/>
    <property type="molecule type" value="Genomic_DNA"/>
</dbReference>
<dbReference type="Gramene" id="ESW19416">
    <property type="protein sequence ID" value="ESW19416"/>
    <property type="gene ID" value="PHAVU_006G123200g"/>
</dbReference>
<accession>V7BS66</accession>
<protein>
    <submittedName>
        <fullName evidence="2">Uncharacterized protein</fullName>
    </submittedName>
</protein>